<accession>A0ABQ5Q7X9</accession>
<keyword evidence="4" id="KW-0812">Transmembrane</keyword>
<gene>
    <name evidence="8" type="ORF">GETHPA_22960</name>
</gene>
<protein>
    <recommendedName>
        <fullName evidence="10">Long-chain fatty acid transport protein</fullName>
    </recommendedName>
</protein>
<dbReference type="PANTHER" id="PTHR35093">
    <property type="entry name" value="OUTER MEMBRANE PROTEIN NMB0088-RELATED"/>
    <property type="match status" value="1"/>
</dbReference>
<comment type="caution">
    <text evidence="8">The sequence shown here is derived from an EMBL/GenBank/DDBJ whole genome shotgun (WGS) entry which is preliminary data.</text>
</comment>
<comment type="subcellular location">
    <subcellularLocation>
        <location evidence="1">Cell outer membrane</location>
        <topology evidence="1">Multi-pass membrane protein</topology>
    </subcellularLocation>
</comment>
<evidence type="ECO:0000256" key="3">
    <source>
        <dbReference type="ARBA" id="ARBA00022452"/>
    </source>
</evidence>
<dbReference type="Pfam" id="PF03349">
    <property type="entry name" value="Toluene_X"/>
    <property type="match status" value="1"/>
</dbReference>
<reference evidence="8 9" key="1">
    <citation type="journal article" date="2023" name="Antonie Van Leeuwenhoek">
        <title>Mesoterricola silvestris gen. nov., sp. nov., Mesoterricola sediminis sp. nov., Geothrix oryzae sp. nov., Geothrix edaphica sp. nov., Geothrix rubra sp. nov., and Geothrix limicola sp. nov., six novel members of Acidobacteriota isolated from soils.</title>
        <authorList>
            <person name="Itoh H."/>
            <person name="Sugisawa Y."/>
            <person name="Mise K."/>
            <person name="Xu Z."/>
            <person name="Kuniyasu M."/>
            <person name="Ushijima N."/>
            <person name="Kawano K."/>
            <person name="Kobayashi E."/>
            <person name="Shiratori Y."/>
            <person name="Masuda Y."/>
            <person name="Senoo K."/>
        </authorList>
    </citation>
    <scope>NUCLEOTIDE SEQUENCE [LARGE SCALE GENOMIC DNA]</scope>
    <source>
        <strain evidence="8 9">Red803</strain>
    </source>
</reference>
<sequence length="470" mass="51356">MPLPLRSSLGIALLGAAALSLGAQSPIGMLISEQSRTNFTVLGAGARAMGLGGAFIAVADDATAVSFNPAGLAQLLQPEVSFVARGTQRNVGYQDFATTGQGRSLTVSDTLTSSTRFDPLFASATAPLRVGGRNLVLQLSVQRAFAQNEDGDRTLDESPLATGSGVPTHLAQSINQSGQIDLYSFAVAYEVSQRILLGVAYNQWRGRWSLDSSSVQTSGLTTTSVAFRQANALDGGNYNFGLIWRWPTWSLGLVHQTGFHADYTFSTDLETSLPRAPGRPTSVATGLHWPSSTGVGFAFRPADQWLVTSDLTHTLWSTTRYMSGSAYLNGQSFFDFDKGDRTPDATAVHLGVEYLWLTDRNWVIPLRAGLSREPQPVTDRYTGEQRVMKWASIGSGFKRGPLSLDVAYRYGWSRRQASQFLEIDQILSHTPPTSIGTERIREQRLDLSLICQFDRQPVERALRYLFVGER</sequence>
<keyword evidence="7" id="KW-0998">Cell outer membrane</keyword>
<dbReference type="InterPro" id="IPR005017">
    <property type="entry name" value="OMPP1/FadL/TodX"/>
</dbReference>
<keyword evidence="6" id="KW-0472">Membrane</keyword>
<evidence type="ECO:0000256" key="6">
    <source>
        <dbReference type="ARBA" id="ARBA00023136"/>
    </source>
</evidence>
<organism evidence="8 9">
    <name type="scientific">Geothrix rubra</name>
    <dbReference type="NCBI Taxonomy" id="2927977"/>
    <lineage>
        <taxon>Bacteria</taxon>
        <taxon>Pseudomonadati</taxon>
        <taxon>Acidobacteriota</taxon>
        <taxon>Holophagae</taxon>
        <taxon>Holophagales</taxon>
        <taxon>Holophagaceae</taxon>
        <taxon>Geothrix</taxon>
    </lineage>
</organism>
<evidence type="ECO:0000256" key="1">
    <source>
        <dbReference type="ARBA" id="ARBA00004571"/>
    </source>
</evidence>
<keyword evidence="3" id="KW-1134">Transmembrane beta strand</keyword>
<name>A0ABQ5Q7X9_9BACT</name>
<comment type="similarity">
    <text evidence="2">Belongs to the OmpP1/FadL family.</text>
</comment>
<keyword evidence="9" id="KW-1185">Reference proteome</keyword>
<evidence type="ECO:0008006" key="10">
    <source>
        <dbReference type="Google" id="ProtNLM"/>
    </source>
</evidence>
<evidence type="ECO:0000256" key="7">
    <source>
        <dbReference type="ARBA" id="ARBA00023237"/>
    </source>
</evidence>
<evidence type="ECO:0000256" key="2">
    <source>
        <dbReference type="ARBA" id="ARBA00008163"/>
    </source>
</evidence>
<evidence type="ECO:0000256" key="4">
    <source>
        <dbReference type="ARBA" id="ARBA00022692"/>
    </source>
</evidence>
<evidence type="ECO:0000256" key="5">
    <source>
        <dbReference type="ARBA" id="ARBA00022729"/>
    </source>
</evidence>
<dbReference type="Proteomes" id="UP001165089">
    <property type="component" value="Unassembled WGS sequence"/>
</dbReference>
<keyword evidence="5" id="KW-0732">Signal</keyword>
<dbReference type="RefSeq" id="WP_285726309.1">
    <property type="nucleotide sequence ID" value="NZ_BSDD01000004.1"/>
</dbReference>
<dbReference type="SUPFAM" id="SSF56935">
    <property type="entry name" value="Porins"/>
    <property type="match status" value="1"/>
</dbReference>
<evidence type="ECO:0000313" key="9">
    <source>
        <dbReference type="Proteomes" id="UP001165089"/>
    </source>
</evidence>
<evidence type="ECO:0000313" key="8">
    <source>
        <dbReference type="EMBL" id="GLH70763.1"/>
    </source>
</evidence>
<dbReference type="EMBL" id="BSDD01000004">
    <property type="protein sequence ID" value="GLH70763.1"/>
    <property type="molecule type" value="Genomic_DNA"/>
</dbReference>
<proteinExistence type="inferred from homology"/>
<dbReference type="PANTHER" id="PTHR35093:SF8">
    <property type="entry name" value="OUTER MEMBRANE PROTEIN NMB0088-RELATED"/>
    <property type="match status" value="1"/>
</dbReference>
<dbReference type="Gene3D" id="2.40.160.60">
    <property type="entry name" value="Outer membrane protein transport protein (OMPP1/FadL/TodX)"/>
    <property type="match status" value="1"/>
</dbReference>